<keyword evidence="3" id="KW-1185">Reference proteome</keyword>
<evidence type="ECO:0000313" key="3">
    <source>
        <dbReference type="Proteomes" id="UP001154114"/>
    </source>
</evidence>
<dbReference type="AlphaFoldDB" id="A0A9P0BPK4"/>
<reference evidence="2" key="1">
    <citation type="submission" date="2021-12" db="EMBL/GenBank/DDBJ databases">
        <authorList>
            <person name="King R."/>
        </authorList>
    </citation>
    <scope>NUCLEOTIDE SEQUENCE</scope>
</reference>
<dbReference type="EMBL" id="LR824017">
    <property type="protein sequence ID" value="CAH0585777.1"/>
    <property type="molecule type" value="Genomic_DNA"/>
</dbReference>
<feature type="compositionally biased region" description="Basic and acidic residues" evidence="1">
    <location>
        <begin position="51"/>
        <end position="61"/>
    </location>
</feature>
<accession>A0A9P0BPK4</accession>
<protein>
    <submittedName>
        <fullName evidence="2">Uncharacterized protein</fullName>
    </submittedName>
</protein>
<sequence length="115" mass="12996">MVNVLPTRQTRYKDVLSAPSGKNCDVVGEERRRHEGIFGGARGGRLWGGRDVSRRSARDRPCSLSESRPSRSNSLKRLARANVNMSHWLPLLLTLLDYVEYSSRFSLIGFSILYA</sequence>
<feature type="region of interest" description="Disordered" evidence="1">
    <location>
        <begin position="49"/>
        <end position="70"/>
    </location>
</feature>
<name>A0A9P0BPK4_CHRIL</name>
<organism evidence="2 3">
    <name type="scientific">Chrysodeixis includens</name>
    <name type="common">Soybean looper</name>
    <name type="synonym">Pseudoplusia includens</name>
    <dbReference type="NCBI Taxonomy" id="689277"/>
    <lineage>
        <taxon>Eukaryota</taxon>
        <taxon>Metazoa</taxon>
        <taxon>Ecdysozoa</taxon>
        <taxon>Arthropoda</taxon>
        <taxon>Hexapoda</taxon>
        <taxon>Insecta</taxon>
        <taxon>Pterygota</taxon>
        <taxon>Neoptera</taxon>
        <taxon>Endopterygota</taxon>
        <taxon>Lepidoptera</taxon>
        <taxon>Glossata</taxon>
        <taxon>Ditrysia</taxon>
        <taxon>Noctuoidea</taxon>
        <taxon>Noctuidae</taxon>
        <taxon>Plusiinae</taxon>
        <taxon>Chrysodeixis</taxon>
    </lineage>
</organism>
<proteinExistence type="predicted"/>
<dbReference type="Proteomes" id="UP001154114">
    <property type="component" value="Chromosome 14"/>
</dbReference>
<gene>
    <name evidence="2" type="ORF">CINC_LOCUS3055</name>
</gene>
<dbReference type="OrthoDB" id="10060000at2759"/>
<evidence type="ECO:0000313" key="2">
    <source>
        <dbReference type="EMBL" id="CAH0585777.1"/>
    </source>
</evidence>
<evidence type="ECO:0000256" key="1">
    <source>
        <dbReference type="SAM" id="MobiDB-lite"/>
    </source>
</evidence>